<evidence type="ECO:0000313" key="3">
    <source>
        <dbReference type="Proteomes" id="UP000179807"/>
    </source>
</evidence>
<dbReference type="GeneID" id="94848815"/>
<keyword evidence="1" id="KW-0472">Membrane</keyword>
<proteinExistence type="predicted"/>
<feature type="transmembrane region" description="Helical" evidence="1">
    <location>
        <begin position="248"/>
        <end position="267"/>
    </location>
</feature>
<feature type="transmembrane region" description="Helical" evidence="1">
    <location>
        <begin position="179"/>
        <end position="200"/>
    </location>
</feature>
<feature type="transmembrane region" description="Helical" evidence="1">
    <location>
        <begin position="279"/>
        <end position="301"/>
    </location>
</feature>
<dbReference type="RefSeq" id="XP_068369218.1">
    <property type="nucleotide sequence ID" value="XM_068514111.1"/>
</dbReference>
<feature type="transmembrane region" description="Helical" evidence="1">
    <location>
        <begin position="1074"/>
        <end position="1101"/>
    </location>
</feature>
<organism evidence="2 3">
    <name type="scientific">Tritrichomonas foetus</name>
    <dbReference type="NCBI Taxonomy" id="1144522"/>
    <lineage>
        <taxon>Eukaryota</taxon>
        <taxon>Metamonada</taxon>
        <taxon>Parabasalia</taxon>
        <taxon>Tritrichomonadida</taxon>
        <taxon>Tritrichomonadidae</taxon>
        <taxon>Tritrichomonas</taxon>
    </lineage>
</organism>
<comment type="caution">
    <text evidence="2">The sequence shown here is derived from an EMBL/GenBank/DDBJ whole genome shotgun (WGS) entry which is preliminary data.</text>
</comment>
<dbReference type="Proteomes" id="UP000179807">
    <property type="component" value="Unassembled WGS sequence"/>
</dbReference>
<feature type="transmembrane region" description="Helical" evidence="1">
    <location>
        <begin position="307"/>
        <end position="328"/>
    </location>
</feature>
<feature type="transmembrane region" description="Helical" evidence="1">
    <location>
        <begin position="142"/>
        <end position="159"/>
    </location>
</feature>
<reference evidence="2" key="1">
    <citation type="submission" date="2016-10" db="EMBL/GenBank/DDBJ databases">
        <authorList>
            <person name="Benchimol M."/>
            <person name="Almeida L.G."/>
            <person name="Vasconcelos A.T."/>
            <person name="Perreira-Neves A."/>
            <person name="Rosa I.A."/>
            <person name="Tasca T."/>
            <person name="Bogo M.R."/>
            <person name="de Souza W."/>
        </authorList>
    </citation>
    <scope>NUCLEOTIDE SEQUENCE [LARGE SCALE GENOMIC DNA]</scope>
    <source>
        <strain evidence="2">K</strain>
    </source>
</reference>
<gene>
    <name evidence="2" type="ORF">TRFO_42060</name>
</gene>
<feature type="transmembrane region" description="Helical" evidence="1">
    <location>
        <begin position="221"/>
        <end position="242"/>
    </location>
</feature>
<dbReference type="VEuPathDB" id="TrichDB:TRFO_42060"/>
<evidence type="ECO:0000256" key="1">
    <source>
        <dbReference type="SAM" id="Phobius"/>
    </source>
</evidence>
<dbReference type="EMBL" id="MLAK01000149">
    <property type="protein sequence ID" value="OHT16082.1"/>
    <property type="molecule type" value="Genomic_DNA"/>
</dbReference>
<feature type="transmembrane region" description="Helical" evidence="1">
    <location>
        <begin position="107"/>
        <end position="130"/>
    </location>
</feature>
<keyword evidence="1" id="KW-1133">Transmembrane helix</keyword>
<keyword evidence="1" id="KW-0812">Transmembrane</keyword>
<keyword evidence="3" id="KW-1185">Reference proteome</keyword>
<feature type="transmembrane region" description="Helical" evidence="1">
    <location>
        <begin position="667"/>
        <end position="689"/>
    </location>
</feature>
<evidence type="ECO:0000313" key="2">
    <source>
        <dbReference type="EMBL" id="OHT16082.1"/>
    </source>
</evidence>
<accession>A0A1J4KY39</accession>
<feature type="transmembrane region" description="Helical" evidence="1">
    <location>
        <begin position="831"/>
        <end position="849"/>
    </location>
</feature>
<protein>
    <submittedName>
        <fullName evidence="2">Uncharacterized protein</fullName>
    </submittedName>
</protein>
<feature type="transmembrane region" description="Helical" evidence="1">
    <location>
        <begin position="896"/>
        <end position="917"/>
    </location>
</feature>
<feature type="transmembrane region" description="Helical" evidence="1">
    <location>
        <begin position="59"/>
        <end position="77"/>
    </location>
</feature>
<sequence>MTFSASPTPSLHSLRMTVDLIRKKSSNSHFGSFLFSFLTDSLLNITAKGLVLFGTVNSFIYVGCILIAGLSLAYLSTNFDPSTRRNLEIAAKLFQYTPEVYDDKDNILVFVPFYILLIITVICLLAYLAVYFHHIGRYKGTFFHNFFLYYSLNLSTPLFTYNMNLLISAFCHLIYTGDLMSIIIICLGLFNTPGLILSIVRAIIPLILENSPTANTSISHAVVFYICLTLGPVVNTIGYYVIDNWYSMLFLYVSLALIQLANLIYSIKRIIFTDAFSKVFTLLAYSSFVFFPLVGLYSHLGLPCNKFAFGIVLGIGVIACFVGSFFYVKHKISTITNEVSQYDNFEDFLEILKTKNEVDIINIFGYVSPSVATQTLATQEMIKYVIKEDYSLDTIVLAIRYLLASGKDSAFIYEIAIYTLTNYTTSLLVAIQLIAIIEMTSDSVYEKGKNNDLLKQRQIDFVLQTYYKHQLGFWRSVLHSSPDLILKYAYSLNSEIQNVKSYFKQIKVKAHTRDQYGLQYINFLINTAGDYEVLEKIIDFLEEESTNEDSSHLGSQKNYDLAHVLNSSITNKVQYTTLHSSKENHNLTELILPNHLTDDNHFVDDNHLTDDLINIDIDQNENSENISIVESNAIEFHISKKELLENTQKKIEISKAANRFKMPYQVFYKNLSLIIFLIAFLITFANIGISCGKGFKALLVRMKTKPFLYAQIRLFEKRTSALQLCVEYFLGEPGISQKEAQEIYDDLTEEILSIDTYMKNLALNLDILKNCLRQIQKYILFLFEIETEPVDLHEVTTAVINYSNEIIKFASTNSEVELIWKNDHQRICSSAMYAGLVIFAISLLLLILISQGRNRNFVKLAEQPLLIEKDKVSKLYEYFDKITIEKTLTTNQFSMIVLINFKLFFCFSLISIFHWFYLDMTNFIHSSIIDHDRNSYNHALVYPFVSAGQFLICDCEIANTSYDNLRDGFDTVVYGLNKFDIGQTLPANITIDIDKILASDSLHLNIPTIEKLDEISLFSIVKETSFIVSELTVLYMNNCTDIFTIALRTFINSFSAYQMLDNTYVDDFSFKSGLYVLIFVLLTLIYLLFEIVLFIYVLYVLSDIDEIVKIVCRLCTVLPEDSLFSKLENGKVNFWRERPESKQILILDALPIGVAHVDSYGNIVSWIHTIDNIGKISHIRNVYGIHDKYYSAKKYEGKSLPADEYGRKIECNKKYHYYIVKDETSKKKAEIKIQMLCTDAQLIHSLLIPSSIRAIQCDLLINSFIIIEVHLHLNFDNESFIFFKNQIMKLSERLSMILALIVKRHDIVAVFSGLTAKAKNRLYIRESYLLTQKISHILQNNAKIALVSGNGCLCEINDSKKEHFSLYSRSFLKSLTFLKTIDFGEIATEWSIMKAIGIGDKDVIRSGTVQSIDCSHEYVVLSSLH</sequence>
<name>A0A1J4KY39_9EUKA</name>